<evidence type="ECO:0000256" key="3">
    <source>
        <dbReference type="ARBA" id="ARBA00022801"/>
    </source>
</evidence>
<comment type="caution">
    <text evidence="10">The sequence shown here is derived from an EMBL/GenBank/DDBJ whole genome shotgun (WGS) entry which is preliminary data.</text>
</comment>
<evidence type="ECO:0000313" key="10">
    <source>
        <dbReference type="EMBL" id="MFC0474082.1"/>
    </source>
</evidence>
<comment type="similarity">
    <text evidence="1 7">Belongs to the peptidase S11 family.</text>
</comment>
<keyword evidence="3 10" id="KW-0378">Hydrolase</keyword>
<feature type="signal peptide" evidence="8">
    <location>
        <begin position="1"/>
        <end position="19"/>
    </location>
</feature>
<evidence type="ECO:0000256" key="5">
    <source>
        <dbReference type="ARBA" id="ARBA00022984"/>
    </source>
</evidence>
<dbReference type="InterPro" id="IPR018044">
    <property type="entry name" value="Peptidase_S11"/>
</dbReference>
<keyword evidence="2 8" id="KW-0732">Signal</keyword>
<accession>A0ABV6KLA1</accession>
<dbReference type="EC" id="3.4.-.-" evidence="10"/>
<evidence type="ECO:0000256" key="4">
    <source>
        <dbReference type="ARBA" id="ARBA00022960"/>
    </source>
</evidence>
<keyword evidence="11" id="KW-1185">Reference proteome</keyword>
<dbReference type="PANTHER" id="PTHR21581:SF33">
    <property type="entry name" value="D-ALANYL-D-ALANINE CARBOXYPEPTIDASE DACB"/>
    <property type="match status" value="1"/>
</dbReference>
<proteinExistence type="inferred from homology"/>
<dbReference type="InterPro" id="IPR012338">
    <property type="entry name" value="Beta-lactam/transpept-like"/>
</dbReference>
<dbReference type="InterPro" id="IPR001967">
    <property type="entry name" value="Peptidase_S11_N"/>
</dbReference>
<organism evidence="10 11">
    <name type="scientific">Robertmurraya beringensis</name>
    <dbReference type="NCBI Taxonomy" id="641660"/>
    <lineage>
        <taxon>Bacteria</taxon>
        <taxon>Bacillati</taxon>
        <taxon>Bacillota</taxon>
        <taxon>Bacilli</taxon>
        <taxon>Bacillales</taxon>
        <taxon>Bacillaceae</taxon>
        <taxon>Robertmurraya</taxon>
    </lineage>
</organism>
<keyword evidence="10" id="KW-0645">Protease</keyword>
<evidence type="ECO:0000256" key="8">
    <source>
        <dbReference type="SAM" id="SignalP"/>
    </source>
</evidence>
<dbReference type="EMBL" id="JBHLUU010000010">
    <property type="protein sequence ID" value="MFC0474082.1"/>
    <property type="molecule type" value="Genomic_DNA"/>
</dbReference>
<dbReference type="Pfam" id="PF00768">
    <property type="entry name" value="Peptidase_S11"/>
    <property type="match status" value="1"/>
</dbReference>
<dbReference type="PRINTS" id="PR00725">
    <property type="entry name" value="DADACBPTASE1"/>
</dbReference>
<dbReference type="Gene3D" id="2.30.140.30">
    <property type="match status" value="1"/>
</dbReference>
<dbReference type="PANTHER" id="PTHR21581">
    <property type="entry name" value="D-ALANYL-D-ALANINE CARBOXYPEPTIDASE"/>
    <property type="match status" value="1"/>
</dbReference>
<keyword evidence="6" id="KW-0961">Cell wall biogenesis/degradation</keyword>
<gene>
    <name evidence="10" type="ORF">ACFFHF_02010</name>
</gene>
<keyword evidence="4" id="KW-0133">Cell shape</keyword>
<sequence length="362" mass="40829">MRHLKWILVFLLLLSTVTAVPTKSHAIAAKGAILMEQESGRVLFERDAHTPMRIASITKIMTATLAIESGKMNEMVTISKKASVTEGSSLYLQPGDKIKLEDLVYGLMLRSGNDAAVAIAEHVGGSLDKFVKMMNKKAKEIGMTKTVFANPHGLDDHENHYSTAYDMALLTKYAMQNEQYRKISGTKEYHCKSLNRSIGTWFNKNKLLTILYPYSTGGKTGYTIRAKRTLVSTAEKDGLKLIVVTINDRQDWKDHMSLFNMAFQKYERVEVVSQEKFASFQGSYLGGVVPEQEIVYPMTKEEKESVEVTFKPSKQRGLRKGKVGELKVFVLGKEIGKTDLLGEDLPRSEKENNDSWLKRLFR</sequence>
<evidence type="ECO:0000256" key="1">
    <source>
        <dbReference type="ARBA" id="ARBA00007164"/>
    </source>
</evidence>
<dbReference type="Gene3D" id="3.40.710.10">
    <property type="entry name" value="DD-peptidase/beta-lactamase superfamily"/>
    <property type="match status" value="1"/>
</dbReference>
<evidence type="ECO:0000259" key="9">
    <source>
        <dbReference type="Pfam" id="PF00768"/>
    </source>
</evidence>
<evidence type="ECO:0000256" key="6">
    <source>
        <dbReference type="ARBA" id="ARBA00023316"/>
    </source>
</evidence>
<evidence type="ECO:0000256" key="7">
    <source>
        <dbReference type="RuleBase" id="RU004016"/>
    </source>
</evidence>
<dbReference type="GO" id="GO:0004180">
    <property type="term" value="F:carboxypeptidase activity"/>
    <property type="evidence" value="ECO:0007669"/>
    <property type="project" value="UniProtKB-KW"/>
</dbReference>
<keyword evidence="5" id="KW-0573">Peptidoglycan synthesis</keyword>
<feature type="chain" id="PRO_5046358667" evidence="8">
    <location>
        <begin position="20"/>
        <end position="362"/>
    </location>
</feature>
<dbReference type="RefSeq" id="WP_377057516.1">
    <property type="nucleotide sequence ID" value="NZ_JBHLUU010000010.1"/>
</dbReference>
<protein>
    <submittedName>
        <fullName evidence="10">D-alanyl-D-alanine carboxypeptidase family protein</fullName>
        <ecNumber evidence="10">3.4.-.-</ecNumber>
    </submittedName>
</protein>
<evidence type="ECO:0000256" key="2">
    <source>
        <dbReference type="ARBA" id="ARBA00022729"/>
    </source>
</evidence>
<evidence type="ECO:0000313" key="11">
    <source>
        <dbReference type="Proteomes" id="UP001589738"/>
    </source>
</evidence>
<feature type="domain" description="Peptidase S11 D-alanyl-D-alanine carboxypeptidase A N-terminal" evidence="9">
    <location>
        <begin position="23"/>
        <end position="249"/>
    </location>
</feature>
<dbReference type="Proteomes" id="UP001589738">
    <property type="component" value="Unassembled WGS sequence"/>
</dbReference>
<name>A0ABV6KLA1_9BACI</name>
<keyword evidence="10" id="KW-0121">Carboxypeptidase</keyword>
<reference evidence="10 11" key="1">
    <citation type="submission" date="2024-09" db="EMBL/GenBank/DDBJ databases">
        <authorList>
            <person name="Sun Q."/>
            <person name="Mori K."/>
        </authorList>
    </citation>
    <scope>NUCLEOTIDE SEQUENCE [LARGE SCALE GENOMIC DNA]</scope>
    <source>
        <strain evidence="10 11">CGMCC 1.9126</strain>
    </source>
</reference>
<dbReference type="SUPFAM" id="SSF56601">
    <property type="entry name" value="beta-lactamase/transpeptidase-like"/>
    <property type="match status" value="1"/>
</dbReference>